<evidence type="ECO:0000256" key="2">
    <source>
        <dbReference type="ARBA" id="ARBA00023125"/>
    </source>
</evidence>
<keyword evidence="3" id="KW-0804">Transcription</keyword>
<dbReference type="GO" id="GO:0003700">
    <property type="term" value="F:DNA-binding transcription factor activity"/>
    <property type="evidence" value="ECO:0007669"/>
    <property type="project" value="TreeGrafter"/>
</dbReference>
<evidence type="ECO:0000313" key="5">
    <source>
        <dbReference type="EMBL" id="TDO29646.1"/>
    </source>
</evidence>
<dbReference type="PANTHER" id="PTHR30146">
    <property type="entry name" value="LACI-RELATED TRANSCRIPTIONAL REPRESSOR"/>
    <property type="match status" value="1"/>
</dbReference>
<evidence type="ECO:0000256" key="1">
    <source>
        <dbReference type="ARBA" id="ARBA00023015"/>
    </source>
</evidence>
<dbReference type="RefSeq" id="WP_133805885.1">
    <property type="nucleotide sequence ID" value="NZ_SNWQ01000046.1"/>
</dbReference>
<dbReference type="EMBL" id="SNWQ01000046">
    <property type="protein sequence ID" value="TDO29646.1"/>
    <property type="molecule type" value="Genomic_DNA"/>
</dbReference>
<name>A0A4R6J5M8_9ACTN</name>
<protein>
    <submittedName>
        <fullName evidence="5">LacI family transcriptional regulator</fullName>
    </submittedName>
</protein>
<dbReference type="Proteomes" id="UP000295388">
    <property type="component" value="Unassembled WGS sequence"/>
</dbReference>
<dbReference type="InterPro" id="IPR010982">
    <property type="entry name" value="Lambda_DNA-bd_dom_sf"/>
</dbReference>
<dbReference type="Gene3D" id="1.10.260.40">
    <property type="entry name" value="lambda repressor-like DNA-binding domains"/>
    <property type="match status" value="1"/>
</dbReference>
<dbReference type="PROSITE" id="PS00356">
    <property type="entry name" value="HTH_LACI_1"/>
    <property type="match status" value="1"/>
</dbReference>
<evidence type="ECO:0000313" key="6">
    <source>
        <dbReference type="Proteomes" id="UP000295388"/>
    </source>
</evidence>
<evidence type="ECO:0000256" key="3">
    <source>
        <dbReference type="ARBA" id="ARBA00023163"/>
    </source>
</evidence>
<sequence>MSPTGTPRKPSAAATLTDVAAQAGVSPATVSRVLAGNYPVSRSARQRVQRALRELNYVANTHARALAGVRTKTIAFVLADVRGPSFAEAAHGVEQEAASHGWLCLIGTTQGDQDRELALVRLMQEQRAGAVILIGAVDDDAKDYRKQITELARSLQTAGSLLVLCGRPPLDDDVPAAVIGYDNSDGAYALTSHLLARGHRRILFLAGGERNTTSLARLAGHRRALTTFGVEFDPDLVAHGSFTRASGYQLTRRRLLGDRDFTAVFAATDAMAAGVYTAATERGLRIPDDLSVVGYDDVELAQDLRPRLTSVHVPYEELGRTAARVGMAEDHQREDWPGVRLELKTHVVIRDSVAQLG</sequence>
<evidence type="ECO:0000259" key="4">
    <source>
        <dbReference type="PROSITE" id="PS50932"/>
    </source>
</evidence>
<dbReference type="InterPro" id="IPR000843">
    <property type="entry name" value="HTH_LacI"/>
</dbReference>
<keyword evidence="6" id="KW-1185">Reference proteome</keyword>
<dbReference type="AlphaFoldDB" id="A0A4R6J5M8"/>
<feature type="domain" description="HTH lacI-type" evidence="4">
    <location>
        <begin position="14"/>
        <end position="68"/>
    </location>
</feature>
<dbReference type="SUPFAM" id="SSF47413">
    <property type="entry name" value="lambda repressor-like DNA-binding domains"/>
    <property type="match status" value="1"/>
</dbReference>
<dbReference type="Pfam" id="PF00356">
    <property type="entry name" value="LacI"/>
    <property type="match status" value="1"/>
</dbReference>
<dbReference type="InterPro" id="IPR046335">
    <property type="entry name" value="LacI/GalR-like_sensor"/>
</dbReference>
<dbReference type="PROSITE" id="PS50932">
    <property type="entry name" value="HTH_LACI_2"/>
    <property type="match status" value="1"/>
</dbReference>
<dbReference type="OrthoDB" id="3226810at2"/>
<proteinExistence type="predicted"/>
<dbReference type="SMART" id="SM00354">
    <property type="entry name" value="HTH_LACI"/>
    <property type="match status" value="1"/>
</dbReference>
<dbReference type="SUPFAM" id="SSF53822">
    <property type="entry name" value="Periplasmic binding protein-like I"/>
    <property type="match status" value="1"/>
</dbReference>
<reference evidence="5 6" key="1">
    <citation type="submission" date="2019-03" db="EMBL/GenBank/DDBJ databases">
        <title>Genomic Encyclopedia of Type Strains, Phase III (KMG-III): the genomes of soil and plant-associated and newly described type strains.</title>
        <authorList>
            <person name="Whitman W."/>
        </authorList>
    </citation>
    <scope>NUCLEOTIDE SEQUENCE [LARGE SCALE GENOMIC DNA]</scope>
    <source>
        <strain evidence="5 6">VKM Ac-2527</strain>
    </source>
</reference>
<dbReference type="CDD" id="cd06267">
    <property type="entry name" value="PBP1_LacI_sugar_binding-like"/>
    <property type="match status" value="1"/>
</dbReference>
<gene>
    <name evidence="5" type="ORF">EV643_14610</name>
</gene>
<keyword evidence="2" id="KW-0238">DNA-binding</keyword>
<dbReference type="Pfam" id="PF13377">
    <property type="entry name" value="Peripla_BP_3"/>
    <property type="match status" value="1"/>
</dbReference>
<dbReference type="InterPro" id="IPR028082">
    <property type="entry name" value="Peripla_BP_I"/>
</dbReference>
<dbReference type="GO" id="GO:0000976">
    <property type="term" value="F:transcription cis-regulatory region binding"/>
    <property type="evidence" value="ECO:0007669"/>
    <property type="project" value="TreeGrafter"/>
</dbReference>
<accession>A0A4R6J5M8</accession>
<dbReference type="Gene3D" id="3.40.50.2300">
    <property type="match status" value="2"/>
</dbReference>
<organism evidence="5 6">
    <name type="scientific">Kribbella caucasensis</name>
    <dbReference type="NCBI Taxonomy" id="2512215"/>
    <lineage>
        <taxon>Bacteria</taxon>
        <taxon>Bacillati</taxon>
        <taxon>Actinomycetota</taxon>
        <taxon>Actinomycetes</taxon>
        <taxon>Propionibacteriales</taxon>
        <taxon>Kribbellaceae</taxon>
        <taxon>Kribbella</taxon>
    </lineage>
</organism>
<dbReference type="CDD" id="cd01392">
    <property type="entry name" value="HTH_LacI"/>
    <property type="match status" value="1"/>
</dbReference>
<keyword evidence="1" id="KW-0805">Transcription regulation</keyword>
<comment type="caution">
    <text evidence="5">The sequence shown here is derived from an EMBL/GenBank/DDBJ whole genome shotgun (WGS) entry which is preliminary data.</text>
</comment>
<dbReference type="PANTHER" id="PTHR30146:SF153">
    <property type="entry name" value="LACTOSE OPERON REPRESSOR"/>
    <property type="match status" value="1"/>
</dbReference>